<dbReference type="CDD" id="cd00796">
    <property type="entry name" value="INT_Rci_Hp1_C"/>
    <property type="match status" value="1"/>
</dbReference>
<dbReference type="Gene3D" id="1.10.443.10">
    <property type="entry name" value="Intergrase catalytic core"/>
    <property type="match status" value="1"/>
</dbReference>
<dbReference type="SUPFAM" id="SSF56349">
    <property type="entry name" value="DNA breaking-rejoining enzymes"/>
    <property type="match status" value="1"/>
</dbReference>
<keyword evidence="2" id="KW-0229">DNA integration</keyword>
<evidence type="ECO:0000256" key="4">
    <source>
        <dbReference type="ARBA" id="ARBA00023172"/>
    </source>
</evidence>
<dbReference type="AlphaFoldDB" id="A0A1H5H9Z6"/>
<dbReference type="PANTHER" id="PTHR30349:SF64">
    <property type="entry name" value="PROPHAGE INTEGRASE INTD-RELATED"/>
    <property type="match status" value="1"/>
</dbReference>
<keyword evidence="3" id="KW-0238">DNA-binding</keyword>
<comment type="similarity">
    <text evidence="1">Belongs to the 'phage' integrase family.</text>
</comment>
<evidence type="ECO:0000256" key="2">
    <source>
        <dbReference type="ARBA" id="ARBA00022908"/>
    </source>
</evidence>
<dbReference type="PANTHER" id="PTHR30349">
    <property type="entry name" value="PHAGE INTEGRASE-RELATED"/>
    <property type="match status" value="1"/>
</dbReference>
<evidence type="ECO:0000256" key="3">
    <source>
        <dbReference type="ARBA" id="ARBA00023125"/>
    </source>
</evidence>
<dbReference type="Gene3D" id="1.10.150.130">
    <property type="match status" value="1"/>
</dbReference>
<dbReference type="Pfam" id="PF00589">
    <property type="entry name" value="Phage_integrase"/>
    <property type="match status" value="1"/>
</dbReference>
<evidence type="ECO:0000256" key="1">
    <source>
        <dbReference type="ARBA" id="ARBA00008857"/>
    </source>
</evidence>
<feature type="region of interest" description="Disordered" evidence="5">
    <location>
        <begin position="1"/>
        <end position="30"/>
    </location>
</feature>
<accession>A0A1H5H9Z6</accession>
<proteinExistence type="inferred from homology"/>
<dbReference type="GO" id="GO:0003677">
    <property type="term" value="F:DNA binding"/>
    <property type="evidence" value="ECO:0007669"/>
    <property type="project" value="UniProtKB-KW"/>
</dbReference>
<keyword evidence="4" id="KW-0233">DNA recombination</keyword>
<reference evidence="7 8" key="1">
    <citation type="submission" date="2016-10" db="EMBL/GenBank/DDBJ databases">
        <authorList>
            <person name="de Groot N.N."/>
        </authorList>
    </citation>
    <scope>NUCLEOTIDE SEQUENCE [LARGE SCALE GENOMIC DNA]</scope>
    <source>
        <strain evidence="7 8">DSM 22274</strain>
    </source>
</reference>
<dbReference type="RefSeq" id="WP_074710795.1">
    <property type="nucleotide sequence ID" value="NZ_FNTV01000001.1"/>
</dbReference>
<protein>
    <submittedName>
        <fullName evidence="7">Site-specific recombinase XerD</fullName>
    </submittedName>
</protein>
<dbReference type="InterPro" id="IPR050090">
    <property type="entry name" value="Tyrosine_recombinase_XerCD"/>
</dbReference>
<evidence type="ECO:0000259" key="6">
    <source>
        <dbReference type="PROSITE" id="PS51898"/>
    </source>
</evidence>
<dbReference type="InterPro" id="IPR010998">
    <property type="entry name" value="Integrase_recombinase_N"/>
</dbReference>
<dbReference type="GO" id="GO:0015074">
    <property type="term" value="P:DNA integration"/>
    <property type="evidence" value="ECO:0007669"/>
    <property type="project" value="UniProtKB-KW"/>
</dbReference>
<sequence length="409" mass="45577">MASTRRLPSGKYQGRYRDGNGKPQSAGVFPREKAALKAAIVKEEASRTGGWRDPAAGERPWGDWCEEWWPTRKLENSTEKNERSALEQHIMPKWGETPLGEITRQDGRKWIAELKVTERAPTAAELKRREELEYKPVVKLLAASTVQRIFGIFSASLMAAVDAEIIQANPLYKLALPQRPPAQERYLTKAEYQSLDAVLDSKRDAAIVGLLVGTGMRWGEAMGLHTHRIDRERGMIHIVETWDSTSGQIKPYPKGKLARSVSLESWVAELLDELGLSETASCGHVHAAGRCRSGLALHGPGRMTILDNWRKRVWTPATKLSKLDPLRPHDLRHTYASWLLQAGVSLAEVSRLLGHASQTTTQRYAHLAELPVEHVSAALRLPSVRTAGHATDVPQTEVPARYTGLRLVQ</sequence>
<dbReference type="PROSITE" id="PS51898">
    <property type="entry name" value="TYR_RECOMBINASE"/>
    <property type="match status" value="1"/>
</dbReference>
<dbReference type="GO" id="GO:0006310">
    <property type="term" value="P:DNA recombination"/>
    <property type="evidence" value="ECO:0007669"/>
    <property type="project" value="UniProtKB-KW"/>
</dbReference>
<name>A0A1H5H9Z6_9MICC</name>
<evidence type="ECO:0000313" key="7">
    <source>
        <dbReference type="EMBL" id="SEE24685.1"/>
    </source>
</evidence>
<dbReference type="InterPro" id="IPR013762">
    <property type="entry name" value="Integrase-like_cat_sf"/>
</dbReference>
<feature type="domain" description="Tyr recombinase" evidence="6">
    <location>
        <begin position="182"/>
        <end position="380"/>
    </location>
</feature>
<evidence type="ECO:0000256" key="5">
    <source>
        <dbReference type="SAM" id="MobiDB-lite"/>
    </source>
</evidence>
<dbReference type="InterPro" id="IPR011010">
    <property type="entry name" value="DNA_brk_join_enz"/>
</dbReference>
<dbReference type="EMBL" id="FNTV01000001">
    <property type="protein sequence ID" value="SEE24685.1"/>
    <property type="molecule type" value="Genomic_DNA"/>
</dbReference>
<gene>
    <name evidence="7" type="ORF">SAMN04489740_0962</name>
</gene>
<evidence type="ECO:0000313" key="8">
    <source>
        <dbReference type="Proteomes" id="UP000182725"/>
    </source>
</evidence>
<dbReference type="Pfam" id="PF14659">
    <property type="entry name" value="Phage_int_SAM_3"/>
    <property type="match status" value="1"/>
</dbReference>
<dbReference type="Proteomes" id="UP000182725">
    <property type="component" value="Unassembled WGS sequence"/>
</dbReference>
<dbReference type="InterPro" id="IPR002104">
    <property type="entry name" value="Integrase_catalytic"/>
</dbReference>
<dbReference type="InterPro" id="IPR004107">
    <property type="entry name" value="Integrase_SAM-like_N"/>
</dbReference>
<organism evidence="7 8">
    <name type="scientific">Arthrobacter alpinus</name>
    <dbReference type="NCBI Taxonomy" id="656366"/>
    <lineage>
        <taxon>Bacteria</taxon>
        <taxon>Bacillati</taxon>
        <taxon>Actinomycetota</taxon>
        <taxon>Actinomycetes</taxon>
        <taxon>Micrococcales</taxon>
        <taxon>Micrococcaceae</taxon>
        <taxon>Arthrobacter</taxon>
    </lineage>
</organism>